<dbReference type="SMART" id="SM00271">
    <property type="entry name" value="DnaJ"/>
    <property type="match status" value="1"/>
</dbReference>
<dbReference type="InterPro" id="IPR001623">
    <property type="entry name" value="DnaJ_domain"/>
</dbReference>
<dbReference type="OMA" id="FAGRDFY"/>
<keyword evidence="7" id="KW-1185">Reference proteome</keyword>
<sequence length="420" mass="47496">MASCRFNCKLLQRSGAELDVYRCHKIANMMKVRALESNVSYWIVVFIVFLNLLLVSAGRDFYKILGVPRNANTNQIKKAYRKLAKELHPDRHSDDAEAHEKFQDLGAAYEVLSDPEKRKVYDRHGEEGVQKMSGGSGGHDPFSSFFGDFFGGGQTQEEGTPRGADVVVDLWVTLEEVYNGNFVEVKRTKSIYKPVAGTRKCNCRHEMRTEQMGAGRFQMYQVKVCDECPNVALAQETRTLEVEVEIGADDGHEQVFSGEGEPHIEGDPGDLKFLLRIEKHPIFERRGMDLYTNVTISLQDALNGFEMEIKHLDGHIVKVSREKVTWPGARIRKKDEGMPSYTDNSQRGILYVTFDVDFPRGEYSPEEKASIASLLKQNSLVTFDVDFPRGEYSPEEKASIASLLKQNSLKPKVYNGLQGY</sequence>
<dbReference type="SUPFAM" id="SSF46565">
    <property type="entry name" value="Chaperone J-domain"/>
    <property type="match status" value="1"/>
</dbReference>
<dbReference type="Proteomes" id="UP000031036">
    <property type="component" value="Unassembled WGS sequence"/>
</dbReference>
<dbReference type="InterPro" id="IPR036869">
    <property type="entry name" value="J_dom_sf"/>
</dbReference>
<feature type="transmembrane region" description="Helical" evidence="4">
    <location>
        <begin position="39"/>
        <end position="57"/>
    </location>
</feature>
<evidence type="ECO:0000256" key="3">
    <source>
        <dbReference type="ARBA" id="ARBA00077014"/>
    </source>
</evidence>
<evidence type="ECO:0000259" key="5">
    <source>
        <dbReference type="PROSITE" id="PS50076"/>
    </source>
</evidence>
<comment type="caution">
    <text evidence="6">The sequence shown here is derived from an EMBL/GenBank/DDBJ whole genome shotgun (WGS) entry which is preliminary data.</text>
</comment>
<accession>A0A0B2VCJ8</accession>
<dbReference type="OrthoDB" id="550424at2759"/>
<dbReference type="InterPro" id="IPR008971">
    <property type="entry name" value="HSP40/DnaJ_pept-bd"/>
</dbReference>
<evidence type="ECO:0000256" key="2">
    <source>
        <dbReference type="ARBA" id="ARBA00069674"/>
    </source>
</evidence>
<evidence type="ECO:0000313" key="6">
    <source>
        <dbReference type="EMBL" id="KHN79228.1"/>
    </source>
</evidence>
<dbReference type="Gene3D" id="2.60.260.20">
    <property type="entry name" value="Urease metallochaperone UreE, N-terminal domain"/>
    <property type="match status" value="2"/>
</dbReference>
<dbReference type="SUPFAM" id="SSF49493">
    <property type="entry name" value="HSP40/DnaJ peptide-binding domain"/>
    <property type="match status" value="2"/>
</dbReference>
<dbReference type="CDD" id="cd06257">
    <property type="entry name" value="DnaJ"/>
    <property type="match status" value="1"/>
</dbReference>
<dbReference type="GO" id="GO:0051082">
    <property type="term" value="F:unfolded protein binding"/>
    <property type="evidence" value="ECO:0007669"/>
    <property type="project" value="InterPro"/>
</dbReference>
<evidence type="ECO:0000256" key="1">
    <source>
        <dbReference type="ARBA" id="ARBA00022729"/>
    </source>
</evidence>
<evidence type="ECO:0000313" key="7">
    <source>
        <dbReference type="Proteomes" id="UP000031036"/>
    </source>
</evidence>
<dbReference type="Gene3D" id="1.10.287.110">
    <property type="entry name" value="DnaJ domain"/>
    <property type="match status" value="1"/>
</dbReference>
<dbReference type="Pfam" id="PF00226">
    <property type="entry name" value="DnaJ"/>
    <property type="match status" value="1"/>
</dbReference>
<dbReference type="PROSITE" id="PS50076">
    <property type="entry name" value="DNAJ_2"/>
    <property type="match status" value="1"/>
</dbReference>
<keyword evidence="4" id="KW-0472">Membrane</keyword>
<dbReference type="Pfam" id="PF01556">
    <property type="entry name" value="DnaJ_C"/>
    <property type="match status" value="1"/>
</dbReference>
<dbReference type="PRINTS" id="PR00625">
    <property type="entry name" value="JDOMAIN"/>
</dbReference>
<dbReference type="PROSITE" id="PS00636">
    <property type="entry name" value="DNAJ_1"/>
    <property type="match status" value="1"/>
</dbReference>
<protein>
    <recommendedName>
        <fullName evidence="2">DnaJ homolog dnj-20</fullName>
    </recommendedName>
    <alternativeName>
        <fullName evidence="3">DnaJ domain protein 20</fullName>
    </alternativeName>
</protein>
<dbReference type="PANTHER" id="PTHR44298:SF1">
    <property type="entry name" value="DNAJ HOMOLOG SUBFAMILY B MEMBER 11"/>
    <property type="match status" value="1"/>
</dbReference>
<proteinExistence type="predicted"/>
<dbReference type="PANTHER" id="PTHR44298">
    <property type="entry name" value="DNAJ HOMOLOG SUBFAMILY B MEMBER 11"/>
    <property type="match status" value="1"/>
</dbReference>
<dbReference type="InterPro" id="IPR018253">
    <property type="entry name" value="DnaJ_domain_CS"/>
</dbReference>
<gene>
    <name evidence="6" type="primary">dnj-20</name>
    <name evidence="6" type="ORF">Tcan_11888</name>
</gene>
<reference evidence="6 7" key="1">
    <citation type="submission" date="2014-11" db="EMBL/GenBank/DDBJ databases">
        <title>Genetic blueprint of the zoonotic pathogen Toxocara canis.</title>
        <authorList>
            <person name="Zhu X.-Q."/>
            <person name="Korhonen P.K."/>
            <person name="Cai H."/>
            <person name="Young N.D."/>
            <person name="Nejsum P."/>
            <person name="von Samson-Himmelstjerna G."/>
            <person name="Boag P.R."/>
            <person name="Tan P."/>
            <person name="Li Q."/>
            <person name="Min J."/>
            <person name="Yang Y."/>
            <person name="Wang X."/>
            <person name="Fang X."/>
            <person name="Hall R.S."/>
            <person name="Hofmann A."/>
            <person name="Sternberg P.W."/>
            <person name="Jex A.R."/>
            <person name="Gasser R.B."/>
        </authorList>
    </citation>
    <scope>NUCLEOTIDE SEQUENCE [LARGE SCALE GENOMIC DNA]</scope>
    <source>
        <strain evidence="6">PN_DK_2014</strain>
    </source>
</reference>
<dbReference type="GO" id="GO:0051787">
    <property type="term" value="F:misfolded protein binding"/>
    <property type="evidence" value="ECO:0007669"/>
    <property type="project" value="TreeGrafter"/>
</dbReference>
<dbReference type="GO" id="GO:0006457">
    <property type="term" value="P:protein folding"/>
    <property type="evidence" value="ECO:0007669"/>
    <property type="project" value="InterPro"/>
</dbReference>
<dbReference type="CDD" id="cd10747">
    <property type="entry name" value="DnaJ_C"/>
    <property type="match status" value="1"/>
</dbReference>
<name>A0A0B2VCJ8_TOXCA</name>
<dbReference type="AlphaFoldDB" id="A0A0B2VCJ8"/>
<dbReference type="FunFam" id="2.60.260.20:FF:000013">
    <property type="entry name" value="DnaJ subfamily B member 11"/>
    <property type="match status" value="1"/>
</dbReference>
<keyword evidence="4" id="KW-0812">Transmembrane</keyword>
<evidence type="ECO:0000256" key="4">
    <source>
        <dbReference type="SAM" id="Phobius"/>
    </source>
</evidence>
<feature type="domain" description="J" evidence="5">
    <location>
        <begin position="60"/>
        <end position="125"/>
    </location>
</feature>
<dbReference type="GO" id="GO:0005783">
    <property type="term" value="C:endoplasmic reticulum"/>
    <property type="evidence" value="ECO:0007669"/>
    <property type="project" value="TreeGrafter"/>
</dbReference>
<keyword evidence="4" id="KW-1133">Transmembrane helix</keyword>
<dbReference type="InterPro" id="IPR002939">
    <property type="entry name" value="DnaJ_C"/>
</dbReference>
<dbReference type="STRING" id="6265.A0A0B2VCJ8"/>
<dbReference type="EMBL" id="JPKZ01001930">
    <property type="protein sequence ID" value="KHN79228.1"/>
    <property type="molecule type" value="Genomic_DNA"/>
</dbReference>
<keyword evidence="1" id="KW-0732">Signal</keyword>
<dbReference type="InterPro" id="IPR051736">
    <property type="entry name" value="DnaJ-B11-like"/>
</dbReference>
<organism evidence="6 7">
    <name type="scientific">Toxocara canis</name>
    <name type="common">Canine roundworm</name>
    <dbReference type="NCBI Taxonomy" id="6265"/>
    <lineage>
        <taxon>Eukaryota</taxon>
        <taxon>Metazoa</taxon>
        <taxon>Ecdysozoa</taxon>
        <taxon>Nematoda</taxon>
        <taxon>Chromadorea</taxon>
        <taxon>Rhabditida</taxon>
        <taxon>Spirurina</taxon>
        <taxon>Ascaridomorpha</taxon>
        <taxon>Ascaridoidea</taxon>
        <taxon>Toxocaridae</taxon>
        <taxon>Toxocara</taxon>
    </lineage>
</organism>